<evidence type="ECO:0000259" key="2">
    <source>
        <dbReference type="Pfam" id="PF13786"/>
    </source>
</evidence>
<keyword evidence="1" id="KW-1133">Transmembrane helix</keyword>
<comment type="caution">
    <text evidence="3">The sequence shown here is derived from an EMBL/GenBank/DDBJ whole genome shotgun (WGS) entry which is preliminary data.</text>
</comment>
<sequence length="341" mass="39023">MNDFLSHLKKEADKISIPEKELNDAIQSAILKGKKKKWSLRKKIAYFSGAAVLLFGLFIGSAFISPTMAEVASKIPYLNQLFESKPIIDVISEELRRKYNIDSVGIQLIPKKKVEVAIVGTEEYYNDVKDDVEKTVKDILASRNYDAFTVNVYKQNLYREIEDPKQLEFERQSGELMDAIYEELEKYDFTVLSVGVRNNDKEKLVELDVPNTEPKVDEIKKVVQSVIESKNIGAFPIKIHKIDMEKREQEARWRTVIKTIAEGLMSQKEYKVKGVGYSNHPSPMTITIKTTVSSSDPEARELGNKIEKMVVDFINSKEAKKAVKDDPYKIIVYSKDKKELN</sequence>
<dbReference type="EMBL" id="JACDUT010000010">
    <property type="protein sequence ID" value="MBA2876261.1"/>
    <property type="molecule type" value="Genomic_DNA"/>
</dbReference>
<accession>A0A7W0BZ07</accession>
<dbReference type="AlphaFoldDB" id="A0A7W0BZ07"/>
<dbReference type="RefSeq" id="WP_181556984.1">
    <property type="nucleotide sequence ID" value="NZ_JACDUT010000010.1"/>
</dbReference>
<organism evidence="3 4">
    <name type="scientific">Thermaerobacillus caldiproteolyticus</name>
    <dbReference type="NCBI Taxonomy" id="247480"/>
    <lineage>
        <taxon>Bacteria</taxon>
        <taxon>Bacillati</taxon>
        <taxon>Bacillota</taxon>
        <taxon>Bacilli</taxon>
        <taxon>Bacillales</taxon>
        <taxon>Anoxybacillaceae</taxon>
        <taxon>Thermaerobacillus</taxon>
    </lineage>
</organism>
<name>A0A7W0BZ07_9BACL</name>
<dbReference type="Pfam" id="PF13786">
    <property type="entry name" value="DUF4179"/>
    <property type="match status" value="1"/>
</dbReference>
<dbReference type="Proteomes" id="UP000523087">
    <property type="component" value="Unassembled WGS sequence"/>
</dbReference>
<keyword evidence="4" id="KW-1185">Reference proteome</keyword>
<evidence type="ECO:0000313" key="4">
    <source>
        <dbReference type="Proteomes" id="UP000523087"/>
    </source>
</evidence>
<protein>
    <recommendedName>
        <fullName evidence="2">DUF4179 domain-containing protein</fullName>
    </recommendedName>
</protein>
<evidence type="ECO:0000313" key="3">
    <source>
        <dbReference type="EMBL" id="MBA2876261.1"/>
    </source>
</evidence>
<dbReference type="Pfam" id="PF13222">
    <property type="entry name" value="DUF4030"/>
    <property type="match status" value="1"/>
</dbReference>
<reference evidence="3 4" key="1">
    <citation type="submission" date="2020-07" db="EMBL/GenBank/DDBJ databases">
        <title>Genomic Encyclopedia of Type Strains, Phase IV (KMG-IV): sequencing the most valuable type-strain genomes for metagenomic binning, comparative biology and taxonomic classification.</title>
        <authorList>
            <person name="Goeker M."/>
        </authorList>
    </citation>
    <scope>NUCLEOTIDE SEQUENCE [LARGE SCALE GENOMIC DNA]</scope>
    <source>
        <strain evidence="3 4">DSM 15730</strain>
    </source>
</reference>
<evidence type="ECO:0000256" key="1">
    <source>
        <dbReference type="SAM" id="Phobius"/>
    </source>
</evidence>
<feature type="transmembrane region" description="Helical" evidence="1">
    <location>
        <begin position="44"/>
        <end position="64"/>
    </location>
</feature>
<gene>
    <name evidence="3" type="ORF">HNR31_003056</name>
</gene>
<proteinExistence type="predicted"/>
<dbReference type="InterPro" id="IPR025436">
    <property type="entry name" value="DUF4179"/>
</dbReference>
<dbReference type="InterPro" id="IPR025108">
    <property type="entry name" value="DUF4030"/>
</dbReference>
<keyword evidence="1" id="KW-0472">Membrane</keyword>
<feature type="domain" description="DUF4179" evidence="2">
    <location>
        <begin position="41"/>
        <end position="86"/>
    </location>
</feature>
<keyword evidence="1" id="KW-0812">Transmembrane</keyword>